<feature type="compositionally biased region" description="Pro residues" evidence="1">
    <location>
        <begin position="126"/>
        <end position="135"/>
    </location>
</feature>
<dbReference type="AlphaFoldDB" id="A0A1X7H4M2"/>
<keyword evidence="2" id="KW-0732">Signal</keyword>
<feature type="region of interest" description="Disordered" evidence="1">
    <location>
        <begin position="80"/>
        <end position="102"/>
    </location>
</feature>
<dbReference type="Proteomes" id="UP000192911">
    <property type="component" value="Unassembled WGS sequence"/>
</dbReference>
<keyword evidence="4" id="KW-1185">Reference proteome</keyword>
<evidence type="ECO:0000256" key="2">
    <source>
        <dbReference type="SAM" id="SignalP"/>
    </source>
</evidence>
<feature type="compositionally biased region" description="Low complexity" evidence="1">
    <location>
        <begin position="41"/>
        <end position="53"/>
    </location>
</feature>
<reference evidence="4" key="1">
    <citation type="submission" date="2017-04" db="EMBL/GenBank/DDBJ databases">
        <authorList>
            <person name="Varghese N."/>
            <person name="Submissions S."/>
        </authorList>
    </citation>
    <scope>NUCLEOTIDE SEQUENCE [LARGE SCALE GENOMIC DNA]</scope>
    <source>
        <strain evidence="4">Ballard 720</strain>
    </source>
</reference>
<protein>
    <recommendedName>
        <fullName evidence="5">Tat (Twin-arginine translocation) pathway signal sequence</fullName>
    </recommendedName>
</protein>
<gene>
    <name evidence="3" type="ORF">SAMN06295900_12198</name>
</gene>
<feature type="signal peptide" evidence="2">
    <location>
        <begin position="1"/>
        <end position="29"/>
    </location>
</feature>
<evidence type="ECO:0008006" key="5">
    <source>
        <dbReference type="Google" id="ProtNLM"/>
    </source>
</evidence>
<evidence type="ECO:0000313" key="3">
    <source>
        <dbReference type="EMBL" id="SMF79778.1"/>
    </source>
</evidence>
<feature type="chain" id="PRO_5010867711" description="Tat (Twin-arginine translocation) pathway signal sequence" evidence="2">
    <location>
        <begin position="30"/>
        <end position="135"/>
    </location>
</feature>
<evidence type="ECO:0000313" key="4">
    <source>
        <dbReference type="Proteomes" id="UP000192911"/>
    </source>
</evidence>
<organism evidence="3 4">
    <name type="scientific">Trinickia caryophylli</name>
    <name type="common">Paraburkholderia caryophylli</name>
    <dbReference type="NCBI Taxonomy" id="28094"/>
    <lineage>
        <taxon>Bacteria</taxon>
        <taxon>Pseudomonadati</taxon>
        <taxon>Pseudomonadota</taxon>
        <taxon>Betaproteobacteria</taxon>
        <taxon>Burkholderiales</taxon>
        <taxon>Burkholderiaceae</taxon>
        <taxon>Trinickia</taxon>
    </lineage>
</organism>
<dbReference type="EMBL" id="FXAH01000021">
    <property type="protein sequence ID" value="SMF79778.1"/>
    <property type="molecule type" value="Genomic_DNA"/>
</dbReference>
<evidence type="ECO:0000256" key="1">
    <source>
        <dbReference type="SAM" id="MobiDB-lite"/>
    </source>
</evidence>
<feature type="region of interest" description="Disordered" evidence="1">
    <location>
        <begin position="29"/>
        <end position="53"/>
    </location>
</feature>
<accession>A0A1X7H4M2</accession>
<dbReference type="STRING" id="28094.SAMN06295900_12198"/>
<name>A0A1X7H4M2_TRICW</name>
<proteinExistence type="predicted"/>
<sequence length="135" mass="13778">MTRRYMKVCAATACMAAALAGLAPSPVRALEPMPAQEPDRGQAQAAGGASDGQPVCVDAEVGGERALSYSCLSQRLSGGGNRAAAAASNPAEGIVTSPSNRVGTFNYSSESIRFGSNWGKSAVPQRPQPTPATRP</sequence>
<feature type="region of interest" description="Disordered" evidence="1">
    <location>
        <begin position="114"/>
        <end position="135"/>
    </location>
</feature>